<keyword evidence="2" id="KW-0812">Transmembrane</keyword>
<keyword evidence="2" id="KW-1133">Transmembrane helix</keyword>
<organism evidence="4 5">
    <name type="scientific">Candidatus Wolfebacteria bacterium RIFOXYD1_FULL_48_65</name>
    <dbReference type="NCBI Taxonomy" id="1802561"/>
    <lineage>
        <taxon>Bacteria</taxon>
        <taxon>Candidatus Wolfeibacteriota</taxon>
    </lineage>
</organism>
<accession>A0A1F8DZ17</accession>
<feature type="transmembrane region" description="Helical" evidence="2">
    <location>
        <begin position="315"/>
        <end position="339"/>
    </location>
</feature>
<feature type="transmembrane region" description="Helical" evidence="2">
    <location>
        <begin position="237"/>
        <end position="258"/>
    </location>
</feature>
<evidence type="ECO:0000259" key="3">
    <source>
        <dbReference type="Pfam" id="PF12773"/>
    </source>
</evidence>
<reference evidence="4 5" key="1">
    <citation type="journal article" date="2016" name="Nat. Commun.">
        <title>Thousands of microbial genomes shed light on interconnected biogeochemical processes in an aquifer system.</title>
        <authorList>
            <person name="Anantharaman K."/>
            <person name="Brown C.T."/>
            <person name="Hug L.A."/>
            <person name="Sharon I."/>
            <person name="Castelle C.J."/>
            <person name="Probst A.J."/>
            <person name="Thomas B.C."/>
            <person name="Singh A."/>
            <person name="Wilkins M.J."/>
            <person name="Karaoz U."/>
            <person name="Brodie E.L."/>
            <person name="Williams K.H."/>
            <person name="Hubbard S.S."/>
            <person name="Banfield J.F."/>
        </authorList>
    </citation>
    <scope>NUCLEOTIDE SEQUENCE [LARGE SCALE GENOMIC DNA]</scope>
</reference>
<gene>
    <name evidence="4" type="ORF">A2610_01665</name>
</gene>
<feature type="transmembrane region" description="Helical" evidence="2">
    <location>
        <begin position="270"/>
        <end position="295"/>
    </location>
</feature>
<evidence type="ECO:0000256" key="1">
    <source>
        <dbReference type="SAM" id="MobiDB-lite"/>
    </source>
</evidence>
<dbReference type="InterPro" id="IPR025874">
    <property type="entry name" value="DZR"/>
</dbReference>
<comment type="caution">
    <text evidence="4">The sequence shown here is derived from an EMBL/GenBank/DDBJ whole genome shotgun (WGS) entry which is preliminary data.</text>
</comment>
<name>A0A1F8DZ17_9BACT</name>
<evidence type="ECO:0000256" key="2">
    <source>
        <dbReference type="SAM" id="Phobius"/>
    </source>
</evidence>
<dbReference type="Pfam" id="PF12773">
    <property type="entry name" value="DZR"/>
    <property type="match status" value="1"/>
</dbReference>
<dbReference type="AlphaFoldDB" id="A0A1F8DZ17"/>
<proteinExistence type="predicted"/>
<feature type="region of interest" description="Disordered" evidence="1">
    <location>
        <begin position="1"/>
        <end position="21"/>
    </location>
</feature>
<keyword evidence="2" id="KW-0472">Membrane</keyword>
<feature type="domain" description="DZANK-type" evidence="3">
    <location>
        <begin position="359"/>
        <end position="402"/>
    </location>
</feature>
<evidence type="ECO:0000313" key="4">
    <source>
        <dbReference type="EMBL" id="OGM93821.1"/>
    </source>
</evidence>
<evidence type="ECO:0000313" key="5">
    <source>
        <dbReference type="Proteomes" id="UP000179057"/>
    </source>
</evidence>
<feature type="transmembrane region" description="Helical" evidence="2">
    <location>
        <begin position="28"/>
        <end position="49"/>
    </location>
</feature>
<sequence length="407" mass="46859">MFNPFKKTTEEISRTTPGYEETERRTPVTGIILLLLMFVAGLYFGIFAMEDISNIPNEPKSLSSCAYRYQERGSTVASPAYLSRYAHEATLDEFAFASYTTAECLGRLSSYETEGGIAPLLQQRSILEIQVSPAYLQLRDTVLPSLRDVQYQIGRITGEYSVGLQEEMAEVEKPLFPTQPVQSSITALRAQEGELLQWQGELETQLNSVRDSIKSIDDQLTAAYKPVFKAHERALRWYEFQVFLLQFLLLIPFFYLALRKYLELHRKNSPYTIIVTAIVAVLGILLLKTILFWFWGLFLERILNVLIEWFSMYDLFRSLLFYFGMFLSFAIFGGAVYFLQKKVFDPRRVTIRRFRAKQCPQCQTNLDLSAEYCPNCGAHIREACSKCGKERFIGMPFCPHCGDRKDN</sequence>
<dbReference type="EMBL" id="MGIV01000020">
    <property type="protein sequence ID" value="OGM93821.1"/>
    <property type="molecule type" value="Genomic_DNA"/>
</dbReference>
<dbReference type="Proteomes" id="UP000179057">
    <property type="component" value="Unassembled WGS sequence"/>
</dbReference>
<protein>
    <recommendedName>
        <fullName evidence="3">DZANK-type domain-containing protein</fullName>
    </recommendedName>
</protein>